<dbReference type="RefSeq" id="WP_394489276.1">
    <property type="nucleotide sequence ID" value="NZ_JBIGIA010000012.1"/>
</dbReference>
<name>A0ABW7G963_9BURK</name>
<accession>A0ABW7G963</accession>
<dbReference type="EMBL" id="JBIGIA010000012">
    <property type="protein sequence ID" value="MFG6458387.1"/>
    <property type="molecule type" value="Genomic_DNA"/>
</dbReference>
<keyword evidence="4" id="KW-0233">DNA recombination</keyword>
<comment type="caution">
    <text evidence="7">The sequence shown here is derived from an EMBL/GenBank/DDBJ whole genome shotgun (WGS) entry which is preliminary data.</text>
</comment>
<dbReference type="Proteomes" id="UP001606305">
    <property type="component" value="Unassembled WGS sequence"/>
</dbReference>
<dbReference type="Pfam" id="PF00589">
    <property type="entry name" value="Phage_integrase"/>
    <property type="match status" value="1"/>
</dbReference>
<evidence type="ECO:0000313" key="7">
    <source>
        <dbReference type="EMBL" id="MFG6458387.1"/>
    </source>
</evidence>
<evidence type="ECO:0000256" key="1">
    <source>
        <dbReference type="ARBA" id="ARBA00008857"/>
    </source>
</evidence>
<evidence type="ECO:0000256" key="5">
    <source>
        <dbReference type="SAM" id="MobiDB-lite"/>
    </source>
</evidence>
<feature type="region of interest" description="Disordered" evidence="5">
    <location>
        <begin position="513"/>
        <end position="548"/>
    </location>
</feature>
<comment type="similarity">
    <text evidence="1">Belongs to the 'phage' integrase family.</text>
</comment>
<sequence length="548" mass="61328">MATIENRSRFVVTVANRDDLLKTFPHSKRADAMAYVRQLSNEQGFKPKLSRENNNFIVRFREVGHPELALPASSMEEAVAIKMRIEGERATGLFIDYGKGRTVTLANLLVRYAKEHLPRLKSFETMGYVVNGFLRDAGVAPVDMAKALADHPNPHPTVKQTFKKRKAAKEVVRTPSGAADFLRKPFSAVVPDDINDYIDERCQSVSEATVDRELDLLASVCNLAIETWRIPLQSNLSPMKGVRRPRYFNERDRRLRTGEEARLLELAAAEDRDSSIERRLEELMKADRYASSAAPTKYKRKNIIAAARRRFEAEALATYDHVPTLEAYVQFQLMTAARLSEGINLLWKHVDLEAQTAFLPETKNGRPRTLPLRSHLVQLLKELPRTSERVFAQLTRDGLRKAWGRINAAMGLEGEERLRIHDLRHEAISRTAEAGANLPGGFSLVELQAFSGHRDVRMLLRYAHLSATSLAKRLDAAFGDAQQTYVHRGVRRLAKGASVSLAQIINAPAETNATAAADAPMTDGDSEPSRPAAHQPPVRFKLVMGGRS</sequence>
<proteinExistence type="inferred from homology"/>
<protein>
    <submittedName>
        <fullName evidence="7">Site-specific integrase</fullName>
    </submittedName>
</protein>
<feature type="domain" description="Tyr recombinase" evidence="6">
    <location>
        <begin position="299"/>
        <end position="475"/>
    </location>
</feature>
<dbReference type="InterPro" id="IPR002104">
    <property type="entry name" value="Integrase_catalytic"/>
</dbReference>
<dbReference type="InterPro" id="IPR050090">
    <property type="entry name" value="Tyrosine_recombinase_XerCD"/>
</dbReference>
<dbReference type="InterPro" id="IPR011010">
    <property type="entry name" value="DNA_brk_join_enz"/>
</dbReference>
<dbReference type="PROSITE" id="PS51898">
    <property type="entry name" value="TYR_RECOMBINASE"/>
    <property type="match status" value="1"/>
</dbReference>
<reference evidence="7 8" key="1">
    <citation type="submission" date="2024-09" db="EMBL/GenBank/DDBJ databases">
        <title>Novel species of the genus Pelomonas and Roseateles isolated from streams.</title>
        <authorList>
            <person name="Lu H."/>
        </authorList>
    </citation>
    <scope>NUCLEOTIDE SEQUENCE [LARGE SCALE GENOMIC DNA]</scope>
    <source>
        <strain evidence="7 8">BYS96W</strain>
    </source>
</reference>
<evidence type="ECO:0000256" key="3">
    <source>
        <dbReference type="ARBA" id="ARBA00023125"/>
    </source>
</evidence>
<dbReference type="CDD" id="cd00796">
    <property type="entry name" value="INT_Rci_Hp1_C"/>
    <property type="match status" value="1"/>
</dbReference>
<evidence type="ECO:0000256" key="2">
    <source>
        <dbReference type="ARBA" id="ARBA00022908"/>
    </source>
</evidence>
<evidence type="ECO:0000313" key="8">
    <source>
        <dbReference type="Proteomes" id="UP001606305"/>
    </source>
</evidence>
<gene>
    <name evidence="7" type="ORF">ACG00X_16225</name>
</gene>
<dbReference type="PANTHER" id="PTHR30349:SF41">
    <property type="entry name" value="INTEGRASE_RECOMBINASE PROTEIN MJ0367-RELATED"/>
    <property type="match status" value="1"/>
</dbReference>
<evidence type="ECO:0000256" key="4">
    <source>
        <dbReference type="ARBA" id="ARBA00023172"/>
    </source>
</evidence>
<keyword evidence="8" id="KW-1185">Reference proteome</keyword>
<keyword evidence="2" id="KW-0229">DNA integration</keyword>
<dbReference type="Gene3D" id="1.10.443.10">
    <property type="entry name" value="Intergrase catalytic core"/>
    <property type="match status" value="1"/>
</dbReference>
<dbReference type="InterPro" id="IPR013762">
    <property type="entry name" value="Integrase-like_cat_sf"/>
</dbReference>
<dbReference type="SUPFAM" id="SSF56349">
    <property type="entry name" value="DNA breaking-rejoining enzymes"/>
    <property type="match status" value="1"/>
</dbReference>
<dbReference type="PANTHER" id="PTHR30349">
    <property type="entry name" value="PHAGE INTEGRASE-RELATED"/>
    <property type="match status" value="1"/>
</dbReference>
<evidence type="ECO:0000259" key="6">
    <source>
        <dbReference type="PROSITE" id="PS51898"/>
    </source>
</evidence>
<organism evidence="7 8">
    <name type="scientific">Pelomonas nitida</name>
    <dbReference type="NCBI Taxonomy" id="3299027"/>
    <lineage>
        <taxon>Bacteria</taxon>
        <taxon>Pseudomonadati</taxon>
        <taxon>Pseudomonadota</taxon>
        <taxon>Betaproteobacteria</taxon>
        <taxon>Burkholderiales</taxon>
        <taxon>Sphaerotilaceae</taxon>
        <taxon>Roseateles</taxon>
    </lineage>
</organism>
<keyword evidence="3" id="KW-0238">DNA-binding</keyword>